<dbReference type="Proteomes" id="UP000489600">
    <property type="component" value="Unassembled WGS sequence"/>
</dbReference>
<sequence>MIPRLVETVQVAIRRMMNKDSRSFNEHRVPIPTQEVTCKAAEELDWEAGPACETKHGPLAPKFLS</sequence>
<name>A0A565BGW8_9BRAS</name>
<organism evidence="1 2">
    <name type="scientific">Arabis nemorensis</name>
    <dbReference type="NCBI Taxonomy" id="586526"/>
    <lineage>
        <taxon>Eukaryota</taxon>
        <taxon>Viridiplantae</taxon>
        <taxon>Streptophyta</taxon>
        <taxon>Embryophyta</taxon>
        <taxon>Tracheophyta</taxon>
        <taxon>Spermatophyta</taxon>
        <taxon>Magnoliopsida</taxon>
        <taxon>eudicotyledons</taxon>
        <taxon>Gunneridae</taxon>
        <taxon>Pentapetalae</taxon>
        <taxon>rosids</taxon>
        <taxon>malvids</taxon>
        <taxon>Brassicales</taxon>
        <taxon>Brassicaceae</taxon>
        <taxon>Arabideae</taxon>
        <taxon>Arabis</taxon>
    </lineage>
</organism>
<proteinExistence type="predicted"/>
<evidence type="ECO:0000313" key="1">
    <source>
        <dbReference type="EMBL" id="VVB00606.1"/>
    </source>
</evidence>
<keyword evidence="2" id="KW-1185">Reference proteome</keyword>
<reference evidence="1" key="1">
    <citation type="submission" date="2019-07" db="EMBL/GenBank/DDBJ databases">
        <authorList>
            <person name="Dittberner H."/>
        </authorList>
    </citation>
    <scope>NUCLEOTIDE SEQUENCE [LARGE SCALE GENOMIC DNA]</scope>
</reference>
<dbReference type="EMBL" id="CABITT030000004">
    <property type="protein sequence ID" value="VVB00606.1"/>
    <property type="molecule type" value="Genomic_DNA"/>
</dbReference>
<gene>
    <name evidence="1" type="ORF">ANE_LOCUS11050</name>
</gene>
<protein>
    <submittedName>
        <fullName evidence="1">Uncharacterized protein</fullName>
    </submittedName>
</protein>
<accession>A0A565BGW8</accession>
<evidence type="ECO:0000313" key="2">
    <source>
        <dbReference type="Proteomes" id="UP000489600"/>
    </source>
</evidence>
<comment type="caution">
    <text evidence="1">The sequence shown here is derived from an EMBL/GenBank/DDBJ whole genome shotgun (WGS) entry which is preliminary data.</text>
</comment>
<dbReference type="AlphaFoldDB" id="A0A565BGW8"/>
<dbReference type="OrthoDB" id="550780at2759"/>